<keyword evidence="3" id="KW-1185">Reference proteome</keyword>
<reference evidence="2 4" key="2">
    <citation type="submission" date="2020-08" db="EMBL/GenBank/DDBJ databases">
        <title>The isolate Caproiciproducens sp. 7D4C2 produces n-caproate at mildly acidic conditions from hexoses: genome and rBOX comparison with related strains and chain-elongating bacteria.</title>
        <authorList>
            <person name="Esquivel-Elizondo S."/>
            <person name="Bagci C."/>
            <person name="Temovska M."/>
            <person name="Jeon B.S."/>
            <person name="Bessarab I."/>
            <person name="Williams R.B.H."/>
            <person name="Huson D.H."/>
            <person name="Angenent L.T."/>
        </authorList>
    </citation>
    <scope>NUCLEOTIDE SEQUENCE [LARGE SCALE GENOMIC DNA]</scope>
    <source>
        <strain evidence="2 4">7D4C2</strain>
    </source>
</reference>
<evidence type="ECO:0000313" key="4">
    <source>
        <dbReference type="Proteomes" id="UP000515909"/>
    </source>
</evidence>
<protein>
    <submittedName>
        <fullName evidence="2">DUF1848 domain-containing protein</fullName>
    </submittedName>
</protein>
<dbReference type="RefSeq" id="WP_066649392.1">
    <property type="nucleotide sequence ID" value="NZ_CP060286.1"/>
</dbReference>
<reference evidence="1 3" key="1">
    <citation type="submission" date="2019-09" db="EMBL/GenBank/DDBJ databases">
        <title>Genome sequence of Clostridium sp. EA1.</title>
        <authorList>
            <person name="Poehlein A."/>
            <person name="Bengelsdorf F.R."/>
            <person name="Daniel R."/>
        </authorList>
    </citation>
    <scope>NUCLEOTIDE SEQUENCE [LARGE SCALE GENOMIC DNA]</scope>
    <source>
        <strain evidence="1 3">EA1</strain>
    </source>
</reference>
<gene>
    <name evidence="1" type="ORF">CAFE_06230</name>
    <name evidence="2" type="ORF">HCR03_07715</name>
</gene>
<name>A0A6N8HX31_9FIRM</name>
<accession>A0A7G8TEQ9</accession>
<evidence type="ECO:0000313" key="2">
    <source>
        <dbReference type="EMBL" id="QNK42100.1"/>
    </source>
</evidence>
<dbReference type="OrthoDB" id="9771212at2"/>
<dbReference type="AlphaFoldDB" id="A0A6N8HX31"/>
<sequence>MILSASRRTDLPAFYSEWFLHRLKQGYVLVRNPMSPSQVSRVVLSPETIDCIVFWTKNPAPMLDILEEIRQMGYEFYFQFTLNPYGNAIERYLPGRDARIEAFRRLSRAVGRSRVVWRYDPVILNDKLTPDWHMRSFRELCERIGGLTEECVFSFVDRYSKMSRRTAGLVREIRPEEMRRIASGFAETAQKNGIALKTCSEAIDLSSFGIEHASCIDRSRIERLAGCPIDGAKDPNQRPECGCLQSVDIGAYDTCRHGCVYCYACGGEETLRRKTRSHDPHSPLLAGHLSESDRVTERKAASLKKSQLTLL</sequence>
<accession>A0A6N8HX31</accession>
<dbReference type="KEGG" id="cfem:HCR03_07715"/>
<dbReference type="InterPro" id="IPR014998">
    <property type="entry name" value="DUF1848"/>
</dbReference>
<dbReference type="Pfam" id="PF08902">
    <property type="entry name" value="DUF1848"/>
    <property type="match status" value="1"/>
</dbReference>
<proteinExistence type="predicted"/>
<dbReference type="EMBL" id="VWXL01000014">
    <property type="protein sequence ID" value="MVB09953.1"/>
    <property type="molecule type" value="Genomic_DNA"/>
</dbReference>
<evidence type="ECO:0000313" key="3">
    <source>
        <dbReference type="Proteomes" id="UP000469440"/>
    </source>
</evidence>
<dbReference type="Proteomes" id="UP000469440">
    <property type="component" value="Unassembled WGS sequence"/>
</dbReference>
<dbReference type="EMBL" id="CP060286">
    <property type="protein sequence ID" value="QNK42100.1"/>
    <property type="molecule type" value="Genomic_DNA"/>
</dbReference>
<evidence type="ECO:0000313" key="1">
    <source>
        <dbReference type="EMBL" id="MVB09953.1"/>
    </source>
</evidence>
<organism evidence="1 3">
    <name type="scientific">Caproicibacter fermentans</name>
    <dbReference type="NCBI Taxonomy" id="2576756"/>
    <lineage>
        <taxon>Bacteria</taxon>
        <taxon>Bacillati</taxon>
        <taxon>Bacillota</taxon>
        <taxon>Clostridia</taxon>
        <taxon>Eubacteriales</taxon>
        <taxon>Acutalibacteraceae</taxon>
        <taxon>Caproicibacter</taxon>
    </lineage>
</organism>
<dbReference type="Proteomes" id="UP000515909">
    <property type="component" value="Chromosome"/>
</dbReference>